<dbReference type="InterPro" id="IPR006176">
    <property type="entry name" value="3-OHacyl-CoA_DH_NAD-bd"/>
</dbReference>
<protein>
    <submittedName>
        <fullName evidence="10">3-hydroxybutyryl-CoA dehydrogenase</fullName>
    </submittedName>
</protein>
<dbReference type="InterPro" id="IPR052242">
    <property type="entry name" value="Mito_3-hydroxyacyl-CoA_DH"/>
</dbReference>
<dbReference type="AlphaFoldDB" id="A0A2T5YHD9"/>
<evidence type="ECO:0000256" key="3">
    <source>
        <dbReference type="ARBA" id="ARBA00023002"/>
    </source>
</evidence>
<reference evidence="10 11" key="1">
    <citation type="submission" date="2018-04" db="EMBL/GenBank/DDBJ databases">
        <title>Genomic Encyclopedia of Archaeal and Bacterial Type Strains, Phase II (KMG-II): from individual species to whole genera.</title>
        <authorList>
            <person name="Goeker M."/>
        </authorList>
    </citation>
    <scope>NUCLEOTIDE SEQUENCE [LARGE SCALE GENOMIC DNA]</scope>
    <source>
        <strain evidence="10 11">DSM 100162</strain>
    </source>
</reference>
<evidence type="ECO:0000259" key="8">
    <source>
        <dbReference type="Pfam" id="PF00725"/>
    </source>
</evidence>
<keyword evidence="4" id="KW-0520">NAD</keyword>
<dbReference type="InterPro" id="IPR006108">
    <property type="entry name" value="3HC_DH_C"/>
</dbReference>
<dbReference type="OrthoDB" id="9771883at2"/>
<dbReference type="SUPFAM" id="SSF51735">
    <property type="entry name" value="NAD(P)-binding Rossmann-fold domains"/>
    <property type="match status" value="1"/>
</dbReference>
<dbReference type="PANTHER" id="PTHR43561">
    <property type="match status" value="1"/>
</dbReference>
<evidence type="ECO:0000259" key="9">
    <source>
        <dbReference type="Pfam" id="PF02737"/>
    </source>
</evidence>
<dbReference type="GO" id="GO:0006635">
    <property type="term" value="P:fatty acid beta-oxidation"/>
    <property type="evidence" value="ECO:0007669"/>
    <property type="project" value="TreeGrafter"/>
</dbReference>
<feature type="domain" description="3-hydroxyacyl-CoA dehydrogenase NAD binding" evidence="9">
    <location>
        <begin position="6"/>
        <end position="184"/>
    </location>
</feature>
<dbReference type="RefSeq" id="WP_108211789.1">
    <property type="nucleotide sequence ID" value="NZ_QBKI01000005.1"/>
</dbReference>
<evidence type="ECO:0000313" key="10">
    <source>
        <dbReference type="EMBL" id="PTX18722.1"/>
    </source>
</evidence>
<dbReference type="InterPro" id="IPR013328">
    <property type="entry name" value="6PGD_dom2"/>
</dbReference>
<evidence type="ECO:0000256" key="2">
    <source>
        <dbReference type="ARBA" id="ARBA00022832"/>
    </source>
</evidence>
<dbReference type="EMBL" id="QBKI01000005">
    <property type="protein sequence ID" value="PTX18722.1"/>
    <property type="molecule type" value="Genomic_DNA"/>
</dbReference>
<proteinExistence type="predicted"/>
<comment type="pathway">
    <text evidence="1">Lipid metabolism; fatty acid beta-oxidation.</text>
</comment>
<feature type="site" description="Important for catalytic activity" evidence="7">
    <location>
        <position position="141"/>
    </location>
</feature>
<comment type="catalytic activity">
    <reaction evidence="6">
        <text>a (3S)-3-hydroxyacyl-CoA + NAD(+) = a 3-oxoacyl-CoA + NADH + H(+)</text>
        <dbReference type="Rhea" id="RHEA:22432"/>
        <dbReference type="ChEBI" id="CHEBI:15378"/>
        <dbReference type="ChEBI" id="CHEBI:57318"/>
        <dbReference type="ChEBI" id="CHEBI:57540"/>
        <dbReference type="ChEBI" id="CHEBI:57945"/>
        <dbReference type="ChEBI" id="CHEBI:90726"/>
        <dbReference type="EC" id="1.1.1.35"/>
    </reaction>
</comment>
<dbReference type="Proteomes" id="UP000244225">
    <property type="component" value="Unassembled WGS sequence"/>
</dbReference>
<dbReference type="Gene3D" id="1.10.1040.10">
    <property type="entry name" value="N-(1-d-carboxylethyl)-l-norvaline Dehydrogenase, domain 2"/>
    <property type="match status" value="1"/>
</dbReference>
<keyword evidence="2" id="KW-0276">Fatty acid metabolism</keyword>
<dbReference type="GO" id="GO:0003857">
    <property type="term" value="F:(3S)-3-hydroxyacyl-CoA dehydrogenase (NAD+) activity"/>
    <property type="evidence" value="ECO:0007669"/>
    <property type="project" value="UniProtKB-EC"/>
</dbReference>
<gene>
    <name evidence="10" type="ORF">C8N40_10511</name>
</gene>
<dbReference type="InterPro" id="IPR022694">
    <property type="entry name" value="3-OHacyl-CoA_DH"/>
</dbReference>
<dbReference type="Pfam" id="PF02737">
    <property type="entry name" value="3HCDH_N"/>
    <property type="match status" value="1"/>
</dbReference>
<evidence type="ECO:0000256" key="5">
    <source>
        <dbReference type="ARBA" id="ARBA00023098"/>
    </source>
</evidence>
<dbReference type="GO" id="GO:0070403">
    <property type="term" value="F:NAD+ binding"/>
    <property type="evidence" value="ECO:0007669"/>
    <property type="project" value="InterPro"/>
</dbReference>
<keyword evidence="5" id="KW-0443">Lipid metabolism</keyword>
<accession>A0A2T5YHD9</accession>
<sequence>MKIKDVAVAGTGVLGSQIAFQTAFKGFEVSAYDINDEALEKAKERFNVLKERYQEDKYGTKEEVEAAYNRISLHTDLAKAVENADLVIEAVPELLDIKQNFYKKLSQVAKKETIFASNSSTMIPSQLVGFTDRPEKYLHLHFANEIWKLNIAEVMKHEGTAPEVFDEVIEFAKAIGMVPIPLHKEQPGYVLNTLLVPHLKAAMQMVVDGVAAPEVVDKTWMISTGAPLGPFAFLDIIGPNTPYNLYKAWGEEGDELSARVAGWIKSEYLDKGKMGTANGKGVYTYPNPAYQDPDFLKS</sequence>
<dbReference type="NCBIfam" id="NF006143">
    <property type="entry name" value="PRK08293.1"/>
    <property type="match status" value="1"/>
</dbReference>
<name>A0A2T5YHD9_9BACT</name>
<dbReference type="InterPro" id="IPR008927">
    <property type="entry name" value="6-PGluconate_DH-like_C_sf"/>
</dbReference>
<comment type="caution">
    <text evidence="10">The sequence shown here is derived from an EMBL/GenBank/DDBJ whole genome shotgun (WGS) entry which is preliminary data.</text>
</comment>
<organism evidence="10 11">
    <name type="scientific">Pontibacter mucosus</name>
    <dbReference type="NCBI Taxonomy" id="1649266"/>
    <lineage>
        <taxon>Bacteria</taxon>
        <taxon>Pseudomonadati</taxon>
        <taxon>Bacteroidota</taxon>
        <taxon>Cytophagia</taxon>
        <taxon>Cytophagales</taxon>
        <taxon>Hymenobacteraceae</taxon>
        <taxon>Pontibacter</taxon>
    </lineage>
</organism>
<evidence type="ECO:0000256" key="4">
    <source>
        <dbReference type="ARBA" id="ARBA00023027"/>
    </source>
</evidence>
<keyword evidence="3" id="KW-0560">Oxidoreductase</keyword>
<evidence type="ECO:0000256" key="1">
    <source>
        <dbReference type="ARBA" id="ARBA00005005"/>
    </source>
</evidence>
<evidence type="ECO:0000313" key="11">
    <source>
        <dbReference type="Proteomes" id="UP000244225"/>
    </source>
</evidence>
<keyword evidence="11" id="KW-1185">Reference proteome</keyword>
<evidence type="ECO:0000256" key="7">
    <source>
        <dbReference type="PIRSR" id="PIRSR000105-1"/>
    </source>
</evidence>
<dbReference type="Pfam" id="PF00725">
    <property type="entry name" value="3HCDH"/>
    <property type="match status" value="1"/>
</dbReference>
<dbReference type="Gene3D" id="3.40.50.720">
    <property type="entry name" value="NAD(P)-binding Rossmann-like Domain"/>
    <property type="match status" value="1"/>
</dbReference>
<dbReference type="PIRSF" id="PIRSF000105">
    <property type="entry name" value="HCDH"/>
    <property type="match status" value="1"/>
</dbReference>
<dbReference type="SUPFAM" id="SSF48179">
    <property type="entry name" value="6-phosphogluconate dehydrogenase C-terminal domain-like"/>
    <property type="match status" value="1"/>
</dbReference>
<evidence type="ECO:0000256" key="6">
    <source>
        <dbReference type="ARBA" id="ARBA00049556"/>
    </source>
</evidence>
<feature type="domain" description="3-hydroxyacyl-CoA dehydrogenase C-terminal" evidence="8">
    <location>
        <begin position="188"/>
        <end position="285"/>
    </location>
</feature>
<dbReference type="InterPro" id="IPR036291">
    <property type="entry name" value="NAD(P)-bd_dom_sf"/>
</dbReference>
<dbReference type="PANTHER" id="PTHR43561:SF3">
    <property type="entry name" value="HYDROXYACYL-COENZYME A DEHYDROGENASE, MITOCHONDRIAL"/>
    <property type="match status" value="1"/>
</dbReference>